<dbReference type="Proteomes" id="UP000037953">
    <property type="component" value="Unassembled WGS sequence"/>
</dbReference>
<sequence length="378" mass="41505">MRVKMKKIIFCLLLGTSFVFQSCLNDNEDPVAVAPVQGAIGNPSVGGATQPNQVWIDLSEIDPQTKGPVQTLSRRTDWDLAFYSGSDFKVVLNSSIMMAAAKIPNVTSLDQVTDAGVTALKNQVQVGNFNPANEIYIDDVHGNFPSGYTAIEEIKANDSENGIYLVNMGKEIYTGSVAVGSTATGGAGRGWKKIQIVRSGEGYKVKSADLDGNNYYEVTIDKNAAYNYSFVSLKNKKQVFIQPEKNKWDLCFTVFTNTIEGAGSYTYADFVNNNNLGGVGAYEVIVTSGSGIDAYNNFKRADVVQSKFVYNDHRVIGGNWRNPVGANGLEVYGDRFYVIKDAEGYYFKLKFTRFTKSETDNTGVAGERGFPQFEYKPL</sequence>
<dbReference type="AlphaFoldDB" id="A0A0N0ZY05"/>
<feature type="chain" id="PRO_5005865222" description="HmuY protein" evidence="1">
    <location>
        <begin position="23"/>
        <end position="378"/>
    </location>
</feature>
<dbReference type="InterPro" id="IPR025921">
    <property type="entry name" value="HmuY"/>
</dbReference>
<feature type="signal peptide" evidence="1">
    <location>
        <begin position="1"/>
        <end position="22"/>
    </location>
</feature>
<dbReference type="CDD" id="cd12105">
    <property type="entry name" value="HmuY"/>
    <property type="match status" value="1"/>
</dbReference>
<proteinExistence type="predicted"/>
<protein>
    <recommendedName>
        <fullName evidence="4">HmuY protein</fullName>
    </recommendedName>
</protein>
<comment type="caution">
    <text evidence="2">The sequence shown here is derived from an EMBL/GenBank/DDBJ whole genome shotgun (WGS) entry which is preliminary data.</text>
</comment>
<evidence type="ECO:0000256" key="1">
    <source>
        <dbReference type="SAM" id="SignalP"/>
    </source>
</evidence>
<dbReference type="EMBL" id="LJOD01000002">
    <property type="protein sequence ID" value="KPE52260.1"/>
    <property type="molecule type" value="Genomic_DNA"/>
</dbReference>
<reference evidence="2 3" key="1">
    <citation type="journal article" date="2015" name="Genom Data">
        <title>Draft genome sequence of a multidrug-resistant Chryseobacterium indologenes isolate from Malaysia.</title>
        <authorList>
            <person name="Yu C.Y."/>
            <person name="Ang G.Y."/>
            <person name="Cheng H.J."/>
            <person name="Cheong Y.M."/>
            <person name="Yin W.F."/>
            <person name="Chan K.G."/>
        </authorList>
    </citation>
    <scope>NUCLEOTIDE SEQUENCE [LARGE SCALE GENOMIC DNA]</scope>
    <source>
        <strain evidence="2 3">CI_885</strain>
    </source>
</reference>
<organism evidence="2 3">
    <name type="scientific">Chryseobacterium indologenes</name>
    <name type="common">Flavobacterium indologenes</name>
    <dbReference type="NCBI Taxonomy" id="253"/>
    <lineage>
        <taxon>Bacteria</taxon>
        <taxon>Pseudomonadati</taxon>
        <taxon>Bacteroidota</taxon>
        <taxon>Flavobacteriia</taxon>
        <taxon>Flavobacteriales</taxon>
        <taxon>Weeksellaceae</taxon>
        <taxon>Chryseobacterium group</taxon>
        <taxon>Chryseobacterium</taxon>
    </lineage>
</organism>
<evidence type="ECO:0008006" key="4">
    <source>
        <dbReference type="Google" id="ProtNLM"/>
    </source>
</evidence>
<name>A0A0N0ZY05_CHRID</name>
<evidence type="ECO:0000313" key="2">
    <source>
        <dbReference type="EMBL" id="KPE52260.1"/>
    </source>
</evidence>
<reference evidence="3" key="2">
    <citation type="submission" date="2015-09" db="EMBL/GenBank/DDBJ databases">
        <title>Draft genome sequence of a multidrug-resistant Chryseobacterium indologenes isolate from Malaysia.</title>
        <authorList>
            <person name="Yu C.Y."/>
            <person name="Ang G.Y."/>
            <person name="Chan K.-G."/>
        </authorList>
    </citation>
    <scope>NUCLEOTIDE SEQUENCE [LARGE SCALE GENOMIC DNA]</scope>
    <source>
        <strain evidence="3">CI_885</strain>
    </source>
</reference>
<gene>
    <name evidence="2" type="ORF">AOB46_05115</name>
</gene>
<accession>A0A0N0ZY05</accession>
<dbReference type="PATRIC" id="fig|253.9.peg.2325"/>
<dbReference type="Pfam" id="PF14064">
    <property type="entry name" value="HmuY"/>
    <property type="match status" value="2"/>
</dbReference>
<dbReference type="PROSITE" id="PS51257">
    <property type="entry name" value="PROKAR_LIPOPROTEIN"/>
    <property type="match status" value="1"/>
</dbReference>
<keyword evidence="1" id="KW-0732">Signal</keyword>
<evidence type="ECO:0000313" key="3">
    <source>
        <dbReference type="Proteomes" id="UP000037953"/>
    </source>
</evidence>